<feature type="signal peptide" evidence="1">
    <location>
        <begin position="1"/>
        <end position="21"/>
    </location>
</feature>
<dbReference type="AlphaFoldDB" id="E1Z7R7"/>
<dbReference type="PANTHER" id="PTHR45985">
    <property type="match status" value="1"/>
</dbReference>
<dbReference type="KEGG" id="cvr:CHLNCDRAFT_142095"/>
<protein>
    <recommendedName>
        <fullName evidence="4">NodB homology domain-containing protein</fullName>
    </recommendedName>
</protein>
<dbReference type="GeneID" id="17357658"/>
<evidence type="ECO:0000313" key="3">
    <source>
        <dbReference type="Proteomes" id="UP000008141"/>
    </source>
</evidence>
<dbReference type="Proteomes" id="UP000008141">
    <property type="component" value="Unassembled WGS sequence"/>
</dbReference>
<dbReference type="InParanoid" id="E1Z7R7"/>
<dbReference type="SUPFAM" id="SSF88713">
    <property type="entry name" value="Glycoside hydrolase/deacetylase"/>
    <property type="match status" value="1"/>
</dbReference>
<sequence length="299" mass="32978">MCGHVPRGLLFLALYTSLAIAAEPPSQPSAPNFILLSLDGGILPSTWEVAYDQTIIEFTCCCLHGDDTGDCGVVAQAYGLGHEMATHTMTHSEETLEYSYEQWAEEIGGQRDWLAGTCSIPEEEVVGFRAPNFQINNLMGRVLADLGFGYDSSLTGFEDSQSGWLNGTYDLDFCQDNAEERAKCSEWEELPLWEVPAYLAPGSFRRTDPAPVDGMSIVERLQADFERKRGTGIPVSINVHEPYLADSASREAVIEFLGWAFEQPGETWALTHQQYMEWKQAPAGTPVEAVVGKYPCDSS</sequence>
<dbReference type="RefSeq" id="XP_005850067.1">
    <property type="nucleotide sequence ID" value="XM_005850005.1"/>
</dbReference>
<evidence type="ECO:0000256" key="1">
    <source>
        <dbReference type="SAM" id="SignalP"/>
    </source>
</evidence>
<proteinExistence type="predicted"/>
<dbReference type="EMBL" id="GL433838">
    <property type="protein sequence ID" value="EFN57965.1"/>
    <property type="molecule type" value="Genomic_DNA"/>
</dbReference>
<organism evidence="3">
    <name type="scientific">Chlorella variabilis</name>
    <name type="common">Green alga</name>
    <dbReference type="NCBI Taxonomy" id="554065"/>
    <lineage>
        <taxon>Eukaryota</taxon>
        <taxon>Viridiplantae</taxon>
        <taxon>Chlorophyta</taxon>
        <taxon>core chlorophytes</taxon>
        <taxon>Trebouxiophyceae</taxon>
        <taxon>Chlorellales</taxon>
        <taxon>Chlorellaceae</taxon>
        <taxon>Chlorella clade</taxon>
        <taxon>Chlorella</taxon>
    </lineage>
</organism>
<evidence type="ECO:0008006" key="4">
    <source>
        <dbReference type="Google" id="ProtNLM"/>
    </source>
</evidence>
<reference evidence="2 3" key="1">
    <citation type="journal article" date="2010" name="Plant Cell">
        <title>The Chlorella variabilis NC64A genome reveals adaptation to photosymbiosis, coevolution with viruses, and cryptic sex.</title>
        <authorList>
            <person name="Blanc G."/>
            <person name="Duncan G."/>
            <person name="Agarkova I."/>
            <person name="Borodovsky M."/>
            <person name="Gurnon J."/>
            <person name="Kuo A."/>
            <person name="Lindquist E."/>
            <person name="Lucas S."/>
            <person name="Pangilinan J."/>
            <person name="Polle J."/>
            <person name="Salamov A."/>
            <person name="Terry A."/>
            <person name="Yamada T."/>
            <person name="Dunigan D.D."/>
            <person name="Grigoriev I.V."/>
            <person name="Claverie J.M."/>
            <person name="Van Etten J.L."/>
        </authorList>
    </citation>
    <scope>NUCLEOTIDE SEQUENCE [LARGE SCALE GENOMIC DNA]</scope>
    <source>
        <strain evidence="2 3">NC64A</strain>
    </source>
</reference>
<dbReference type="PANTHER" id="PTHR45985:SF3">
    <property type="entry name" value="CHITIN DEACETYLASE-LIKE 4"/>
    <property type="match status" value="1"/>
</dbReference>
<dbReference type="Gene3D" id="3.20.20.370">
    <property type="entry name" value="Glycoside hydrolase/deacetylase"/>
    <property type="match status" value="1"/>
</dbReference>
<gene>
    <name evidence="2" type="ORF">CHLNCDRAFT_142095</name>
</gene>
<accession>E1Z7R7</accession>
<dbReference type="STRING" id="554065.E1Z7R7"/>
<dbReference type="GO" id="GO:0005975">
    <property type="term" value="P:carbohydrate metabolic process"/>
    <property type="evidence" value="ECO:0007669"/>
    <property type="project" value="InterPro"/>
</dbReference>
<evidence type="ECO:0000313" key="2">
    <source>
        <dbReference type="EMBL" id="EFN57965.1"/>
    </source>
</evidence>
<dbReference type="InterPro" id="IPR052740">
    <property type="entry name" value="CE4"/>
</dbReference>
<keyword evidence="3" id="KW-1185">Reference proteome</keyword>
<dbReference type="InterPro" id="IPR011330">
    <property type="entry name" value="Glyco_hydro/deAcase_b/a-brl"/>
</dbReference>
<dbReference type="OrthoDB" id="504708at2759"/>
<feature type="chain" id="PRO_5003156202" description="NodB homology domain-containing protein" evidence="1">
    <location>
        <begin position="22"/>
        <end position="299"/>
    </location>
</feature>
<keyword evidence="1" id="KW-0732">Signal</keyword>
<name>E1Z7R7_CHLVA</name>